<dbReference type="CDD" id="cd23339">
    <property type="entry name" value="beta-trefoil_FSCN_fungal_FRG1-like"/>
    <property type="match status" value="1"/>
</dbReference>
<gene>
    <name evidence="5" type="ORF">BCR37DRAFT_395061</name>
</gene>
<evidence type="ECO:0000256" key="3">
    <source>
        <dbReference type="ARBA" id="ARBA00023242"/>
    </source>
</evidence>
<name>A0A1Y2EZG7_PROLT</name>
<evidence type="ECO:0000256" key="4">
    <source>
        <dbReference type="SAM" id="MobiDB-lite"/>
    </source>
</evidence>
<sequence length="267" mass="29234">MAGTKRLSFKGDIGPATKRKRKEPREGSVKEEKAVAGPKEEEEGWVTAVAQEDLHGPLMLCYNLDRAVAVSSDANGRVFVTDLECPEGRLSMVEPHEVRQVFVVARLPQDNGALQVTLKSSMGQYMSSDRFGKVQCTSDAVGPAETWELIKRPDGWAFQSANDLFLSIGRSKGATGKEVVRCDAESIGFCETFTVRTQARYRQAPPATKTPTTTGKPRVASKKELEAMAGRTLTMDQVDDLRAAERDGTLHEAILDVRVKGKSDKFG</sequence>
<dbReference type="InterPro" id="IPR010414">
    <property type="entry name" value="FRG1"/>
</dbReference>
<dbReference type="Proteomes" id="UP000193685">
    <property type="component" value="Unassembled WGS sequence"/>
</dbReference>
<dbReference type="GO" id="GO:0071013">
    <property type="term" value="C:catalytic step 2 spliceosome"/>
    <property type="evidence" value="ECO:0007669"/>
    <property type="project" value="TreeGrafter"/>
</dbReference>
<comment type="similarity">
    <text evidence="2">Belongs to the FRG1 family.</text>
</comment>
<dbReference type="SUPFAM" id="SSF50405">
    <property type="entry name" value="Actin-crosslinking proteins"/>
    <property type="match status" value="1"/>
</dbReference>
<dbReference type="OrthoDB" id="5539371at2759"/>
<comment type="caution">
    <text evidence="5">The sequence shown here is derived from an EMBL/GenBank/DDBJ whole genome shotgun (WGS) entry which is preliminary data.</text>
</comment>
<protein>
    <submittedName>
        <fullName evidence="5">FRG1-like family-domain-containing protein</fullName>
    </submittedName>
</protein>
<organism evidence="5 6">
    <name type="scientific">Protomyces lactucae-debilis</name>
    <dbReference type="NCBI Taxonomy" id="2754530"/>
    <lineage>
        <taxon>Eukaryota</taxon>
        <taxon>Fungi</taxon>
        <taxon>Dikarya</taxon>
        <taxon>Ascomycota</taxon>
        <taxon>Taphrinomycotina</taxon>
        <taxon>Taphrinomycetes</taxon>
        <taxon>Taphrinales</taxon>
        <taxon>Protomycetaceae</taxon>
        <taxon>Protomyces</taxon>
    </lineage>
</organism>
<dbReference type="RefSeq" id="XP_040722813.1">
    <property type="nucleotide sequence ID" value="XM_040871568.1"/>
</dbReference>
<keyword evidence="6" id="KW-1185">Reference proteome</keyword>
<dbReference type="AlphaFoldDB" id="A0A1Y2EZG7"/>
<comment type="subcellular location">
    <subcellularLocation>
        <location evidence="1">Nucleus</location>
        <location evidence="1">Nucleolus</location>
    </subcellularLocation>
</comment>
<dbReference type="Gene3D" id="2.80.10.50">
    <property type="match status" value="1"/>
</dbReference>
<feature type="region of interest" description="Disordered" evidence="4">
    <location>
        <begin position="1"/>
        <end position="41"/>
    </location>
</feature>
<dbReference type="GeneID" id="63788167"/>
<proteinExistence type="inferred from homology"/>
<dbReference type="Pfam" id="PF06229">
    <property type="entry name" value="FRG1"/>
    <property type="match status" value="1"/>
</dbReference>
<dbReference type="GO" id="GO:0005730">
    <property type="term" value="C:nucleolus"/>
    <property type="evidence" value="ECO:0007669"/>
    <property type="project" value="UniProtKB-SubCell"/>
</dbReference>
<dbReference type="GO" id="GO:0051015">
    <property type="term" value="F:actin filament binding"/>
    <property type="evidence" value="ECO:0007669"/>
    <property type="project" value="TreeGrafter"/>
</dbReference>
<feature type="compositionally biased region" description="Basic and acidic residues" evidence="4">
    <location>
        <begin position="23"/>
        <end position="34"/>
    </location>
</feature>
<evidence type="ECO:0000313" key="5">
    <source>
        <dbReference type="EMBL" id="ORY76973.1"/>
    </source>
</evidence>
<evidence type="ECO:0000256" key="1">
    <source>
        <dbReference type="ARBA" id="ARBA00004604"/>
    </source>
</evidence>
<accession>A0A1Y2EZG7</accession>
<dbReference type="STRING" id="56484.A0A1Y2EZG7"/>
<dbReference type="InterPro" id="IPR008999">
    <property type="entry name" value="Actin-crosslinking"/>
</dbReference>
<dbReference type="PANTHER" id="PTHR12928:SF0">
    <property type="entry name" value="FSHD REGION GENE 1"/>
    <property type="match status" value="1"/>
</dbReference>
<dbReference type="EMBL" id="MCFI01000021">
    <property type="protein sequence ID" value="ORY76973.1"/>
    <property type="molecule type" value="Genomic_DNA"/>
</dbReference>
<dbReference type="PANTHER" id="PTHR12928">
    <property type="entry name" value="FRG1 PROTEIN"/>
    <property type="match status" value="1"/>
</dbReference>
<dbReference type="OMA" id="ACDVNGK"/>
<reference evidence="5 6" key="1">
    <citation type="submission" date="2016-07" db="EMBL/GenBank/DDBJ databases">
        <title>Pervasive Adenine N6-methylation of Active Genes in Fungi.</title>
        <authorList>
            <consortium name="DOE Joint Genome Institute"/>
            <person name="Mondo S.J."/>
            <person name="Dannebaum R.O."/>
            <person name="Kuo R.C."/>
            <person name="Labutti K."/>
            <person name="Haridas S."/>
            <person name="Kuo A."/>
            <person name="Salamov A."/>
            <person name="Ahrendt S.R."/>
            <person name="Lipzen A."/>
            <person name="Sullivan W."/>
            <person name="Andreopoulos W.B."/>
            <person name="Clum A."/>
            <person name="Lindquist E."/>
            <person name="Daum C."/>
            <person name="Ramamoorthy G.K."/>
            <person name="Gryganskyi A."/>
            <person name="Culley D."/>
            <person name="Magnuson J.K."/>
            <person name="James T.Y."/>
            <person name="O'Malley M.A."/>
            <person name="Stajich J.E."/>
            <person name="Spatafora J.W."/>
            <person name="Visel A."/>
            <person name="Grigoriev I.V."/>
        </authorList>
    </citation>
    <scope>NUCLEOTIDE SEQUENCE [LARGE SCALE GENOMIC DNA]</scope>
    <source>
        <strain evidence="5 6">12-1054</strain>
    </source>
</reference>
<evidence type="ECO:0000313" key="6">
    <source>
        <dbReference type="Proteomes" id="UP000193685"/>
    </source>
</evidence>
<keyword evidence="3" id="KW-0539">Nucleus</keyword>
<evidence type="ECO:0000256" key="2">
    <source>
        <dbReference type="ARBA" id="ARBA00010878"/>
    </source>
</evidence>